<dbReference type="GO" id="GO:0000077">
    <property type="term" value="P:DNA damage checkpoint signaling"/>
    <property type="evidence" value="ECO:0007669"/>
    <property type="project" value="InterPro"/>
</dbReference>
<feature type="domain" description="SWIM-type" evidence="7">
    <location>
        <begin position="104"/>
        <end position="142"/>
    </location>
</feature>
<dbReference type="Gene3D" id="3.70.10.10">
    <property type="match status" value="1"/>
</dbReference>
<proteinExistence type="inferred from homology"/>
<dbReference type="Pfam" id="PF02144">
    <property type="entry name" value="Rad1"/>
    <property type="match status" value="2"/>
</dbReference>
<dbReference type="InParanoid" id="E2AWC2"/>
<name>E2AWC2_CAMFO</name>
<comment type="subcellular location">
    <subcellularLocation>
        <location evidence="1">Nucleus</location>
    </subcellularLocation>
</comment>
<dbReference type="PANTHER" id="PTHR10870:SF0">
    <property type="entry name" value="CELL CYCLE CHECKPOINT PROTEIN RAD1"/>
    <property type="match status" value="1"/>
</dbReference>
<reference evidence="8 9" key="1">
    <citation type="journal article" date="2010" name="Science">
        <title>Genomic comparison of the ants Camponotus floridanus and Harpegnathos saltator.</title>
        <authorList>
            <person name="Bonasio R."/>
            <person name="Zhang G."/>
            <person name="Ye C."/>
            <person name="Mutti N.S."/>
            <person name="Fang X."/>
            <person name="Qin N."/>
            <person name="Donahue G."/>
            <person name="Yang P."/>
            <person name="Li Q."/>
            <person name="Li C."/>
            <person name="Zhang P."/>
            <person name="Huang Z."/>
            <person name="Berger S.L."/>
            <person name="Reinberg D."/>
            <person name="Wang J."/>
            <person name="Liebig J."/>
        </authorList>
    </citation>
    <scope>NUCLEOTIDE SEQUENCE [LARGE SCALE GENOMIC DNA]</scope>
    <source>
        <strain evidence="9">C129</strain>
    </source>
</reference>
<dbReference type="STRING" id="104421.E2AWC2"/>
<organism evidence="9">
    <name type="scientific">Camponotus floridanus</name>
    <name type="common">Florida carpenter ant</name>
    <dbReference type="NCBI Taxonomy" id="104421"/>
    <lineage>
        <taxon>Eukaryota</taxon>
        <taxon>Metazoa</taxon>
        <taxon>Ecdysozoa</taxon>
        <taxon>Arthropoda</taxon>
        <taxon>Hexapoda</taxon>
        <taxon>Insecta</taxon>
        <taxon>Pterygota</taxon>
        <taxon>Neoptera</taxon>
        <taxon>Endopterygota</taxon>
        <taxon>Hymenoptera</taxon>
        <taxon>Apocrita</taxon>
        <taxon>Aculeata</taxon>
        <taxon>Formicoidea</taxon>
        <taxon>Formicidae</taxon>
        <taxon>Formicinae</taxon>
        <taxon>Camponotus</taxon>
    </lineage>
</organism>
<keyword evidence="6" id="KW-0479">Metal-binding</keyword>
<evidence type="ECO:0000256" key="1">
    <source>
        <dbReference type="ARBA" id="ARBA00004123"/>
    </source>
</evidence>
<dbReference type="EMBL" id="GL443280">
    <property type="protein sequence ID" value="EFN62282.1"/>
    <property type="molecule type" value="Genomic_DNA"/>
</dbReference>
<evidence type="ECO:0000256" key="5">
    <source>
        <dbReference type="ARBA" id="ARBA00023242"/>
    </source>
</evidence>
<dbReference type="PROSITE" id="PS50966">
    <property type="entry name" value="ZF_SWIM"/>
    <property type="match status" value="1"/>
</dbReference>
<accession>E2AWC2</accession>
<evidence type="ECO:0000256" key="6">
    <source>
        <dbReference type="PROSITE-ProRule" id="PRU00325"/>
    </source>
</evidence>
<keyword evidence="3" id="KW-0227">DNA damage</keyword>
<dbReference type="SUPFAM" id="SSF55979">
    <property type="entry name" value="DNA clamp"/>
    <property type="match status" value="1"/>
</dbReference>
<keyword evidence="6" id="KW-0863">Zinc-finger</keyword>
<keyword evidence="4" id="KW-0234">DNA repair</keyword>
<dbReference type="InterPro" id="IPR003021">
    <property type="entry name" value="Rad1_Rec1_Rad17"/>
</dbReference>
<dbReference type="GO" id="GO:0006281">
    <property type="term" value="P:DNA repair"/>
    <property type="evidence" value="ECO:0007669"/>
    <property type="project" value="UniProtKB-KW"/>
</dbReference>
<gene>
    <name evidence="8" type="ORF">EAG_03993</name>
</gene>
<protein>
    <submittedName>
        <fullName evidence="8">Cell cycle checkpoint protein RAD1</fullName>
    </submittedName>
</protein>
<keyword evidence="6" id="KW-0862">Zinc</keyword>
<sequence length="371" mass="41912">MNLDEEENIGFSPPTIYDQQYPDFVDNILKETADDFEKEKKFSDQNLLKLYKLFNGTFERALDLYEQRRVTQVSTSSTIITEPYKNASEASWLMQVKGHSGASYTLFPEINYCTCTAFRHQVLGDRSAFTCKHVLAAWLASVDNEKLLHQQLTQKQFDNLLLYQTTAICYGSENGLKITVEDAKCMQAIVYIPSAVFDEFELKEDGTGFPLSIIIEEDGVITDCSLKTLETDTLLDFHLEAENIVNKVVLQTELLKDVIAELDPTSELVEFHLSPDEPFFRISTNGLGGICHIDLPHDSALVDTFQCTSTATSSFKLIHIKPAMKALSCANKVCLRTSNAGLLNFQYMIKTENGHTCYMEYYISPLIDTDD</sequence>
<evidence type="ECO:0000313" key="8">
    <source>
        <dbReference type="EMBL" id="EFN62282.1"/>
    </source>
</evidence>
<dbReference type="OMA" id="GLAGICH"/>
<evidence type="ECO:0000313" key="9">
    <source>
        <dbReference type="Proteomes" id="UP000000311"/>
    </source>
</evidence>
<dbReference type="CDD" id="cd00577">
    <property type="entry name" value="PCNA"/>
    <property type="match status" value="1"/>
</dbReference>
<comment type="similarity">
    <text evidence="2">Belongs to the rad1 family.</text>
</comment>
<dbReference type="OrthoDB" id="337581at2759"/>
<evidence type="ECO:0000256" key="3">
    <source>
        <dbReference type="ARBA" id="ARBA00022763"/>
    </source>
</evidence>
<dbReference type="GO" id="GO:0008270">
    <property type="term" value="F:zinc ion binding"/>
    <property type="evidence" value="ECO:0007669"/>
    <property type="project" value="UniProtKB-KW"/>
</dbReference>
<dbReference type="InterPro" id="IPR007527">
    <property type="entry name" value="Znf_SWIM"/>
</dbReference>
<dbReference type="PANTHER" id="PTHR10870">
    <property type="entry name" value="CELL CYCLE CHECKPOINT PROTEIN RAD1"/>
    <property type="match status" value="1"/>
</dbReference>
<dbReference type="AlphaFoldDB" id="E2AWC2"/>
<dbReference type="GO" id="GO:0030896">
    <property type="term" value="C:checkpoint clamp complex"/>
    <property type="evidence" value="ECO:0007669"/>
    <property type="project" value="TreeGrafter"/>
</dbReference>
<keyword evidence="9" id="KW-1185">Reference proteome</keyword>
<dbReference type="FunCoup" id="E2AWC2">
    <property type="interactions" value="1514"/>
</dbReference>
<evidence type="ECO:0000256" key="4">
    <source>
        <dbReference type="ARBA" id="ARBA00023204"/>
    </source>
</evidence>
<keyword evidence="5" id="KW-0539">Nucleus</keyword>
<evidence type="ECO:0000259" key="7">
    <source>
        <dbReference type="PROSITE" id="PS50966"/>
    </source>
</evidence>
<dbReference type="Proteomes" id="UP000000311">
    <property type="component" value="Unassembled WGS sequence"/>
</dbReference>
<evidence type="ECO:0000256" key="2">
    <source>
        <dbReference type="ARBA" id="ARBA00010991"/>
    </source>
</evidence>
<dbReference type="InterPro" id="IPR046938">
    <property type="entry name" value="DNA_clamp_sf"/>
</dbReference>